<feature type="domain" description="Thioesterase" evidence="1">
    <location>
        <begin position="111"/>
        <end position="190"/>
    </location>
</feature>
<accession>A0A1Y1YNG3</accession>
<dbReference type="PANTHER" id="PTHR47260">
    <property type="entry name" value="UPF0644 PROTEIN PB2B4.06"/>
    <property type="match status" value="1"/>
</dbReference>
<dbReference type="OrthoDB" id="506431at2759"/>
<evidence type="ECO:0000313" key="2">
    <source>
        <dbReference type="EMBL" id="ORX99559.1"/>
    </source>
</evidence>
<dbReference type="SUPFAM" id="SSF54637">
    <property type="entry name" value="Thioesterase/thiol ester dehydrase-isomerase"/>
    <property type="match status" value="1"/>
</dbReference>
<evidence type="ECO:0000259" key="1">
    <source>
        <dbReference type="Pfam" id="PF03061"/>
    </source>
</evidence>
<keyword evidence="3" id="KW-1185">Reference proteome</keyword>
<dbReference type="Pfam" id="PF03061">
    <property type="entry name" value="4HBT"/>
    <property type="match status" value="1"/>
</dbReference>
<dbReference type="CDD" id="cd03443">
    <property type="entry name" value="PaaI_thioesterase"/>
    <property type="match status" value="1"/>
</dbReference>
<organism evidence="2 3">
    <name type="scientific">Clohesyomyces aquaticus</name>
    <dbReference type="NCBI Taxonomy" id="1231657"/>
    <lineage>
        <taxon>Eukaryota</taxon>
        <taxon>Fungi</taxon>
        <taxon>Dikarya</taxon>
        <taxon>Ascomycota</taxon>
        <taxon>Pezizomycotina</taxon>
        <taxon>Dothideomycetes</taxon>
        <taxon>Pleosporomycetidae</taxon>
        <taxon>Pleosporales</taxon>
        <taxon>Lindgomycetaceae</taxon>
        <taxon>Clohesyomyces</taxon>
    </lineage>
</organism>
<proteinExistence type="predicted"/>
<dbReference type="EMBL" id="MCFA01000196">
    <property type="protein sequence ID" value="ORX99559.1"/>
    <property type="molecule type" value="Genomic_DNA"/>
</dbReference>
<dbReference type="InterPro" id="IPR052061">
    <property type="entry name" value="PTE-AB_protein"/>
</dbReference>
<gene>
    <name evidence="2" type="ORF">BCR34DRAFT_576541</name>
</gene>
<dbReference type="Proteomes" id="UP000193144">
    <property type="component" value="Unassembled WGS sequence"/>
</dbReference>
<dbReference type="InterPro" id="IPR006683">
    <property type="entry name" value="Thioestr_dom"/>
</dbReference>
<dbReference type="STRING" id="1231657.A0A1Y1YNG3"/>
<protein>
    <submittedName>
        <fullName evidence="2">HotDog domain-containing protein</fullName>
    </submittedName>
</protein>
<dbReference type="PANTHER" id="PTHR47260:SF3">
    <property type="entry name" value="THIOESTERASE FAMILY PROTEIN (AFU_ORTHOLOGUE AFUA_7G03960)"/>
    <property type="match status" value="1"/>
</dbReference>
<evidence type="ECO:0000313" key="3">
    <source>
        <dbReference type="Proteomes" id="UP000193144"/>
    </source>
</evidence>
<dbReference type="InterPro" id="IPR029069">
    <property type="entry name" value="HotDog_dom_sf"/>
</dbReference>
<dbReference type="Gene3D" id="3.10.129.10">
    <property type="entry name" value="Hotdog Thioesterase"/>
    <property type="match status" value="1"/>
</dbReference>
<comment type="caution">
    <text evidence="2">The sequence shown here is derived from an EMBL/GenBank/DDBJ whole genome shotgun (WGS) entry which is preliminary data.</text>
</comment>
<sequence>MSAPPNNGSDSQIHTNNTRLTTITSAIAHLSQVPWCKSMISDPAWTCTTTPSRTPKASSEDSFFAETLGTERTIRCLLTLRPSKLEDSEPRIREVRTIMDLGDGLNGHPRILHGGFVATMLDEVFGVLILSNLVLERESGGSVTSCFTAYLNTNYKRPVPAPGVVLCTAKFERKEGRKIYVRGSIEDGMGTVYSTGEGMFLETRAKI</sequence>
<dbReference type="AlphaFoldDB" id="A0A1Y1YNG3"/>
<reference evidence="2 3" key="1">
    <citation type="submission" date="2016-07" db="EMBL/GenBank/DDBJ databases">
        <title>Pervasive Adenine N6-methylation of Active Genes in Fungi.</title>
        <authorList>
            <consortium name="DOE Joint Genome Institute"/>
            <person name="Mondo S.J."/>
            <person name="Dannebaum R.O."/>
            <person name="Kuo R.C."/>
            <person name="Labutti K."/>
            <person name="Haridas S."/>
            <person name="Kuo A."/>
            <person name="Salamov A."/>
            <person name="Ahrendt S.R."/>
            <person name="Lipzen A."/>
            <person name="Sullivan W."/>
            <person name="Andreopoulos W.B."/>
            <person name="Clum A."/>
            <person name="Lindquist E."/>
            <person name="Daum C."/>
            <person name="Ramamoorthy G.K."/>
            <person name="Gryganskyi A."/>
            <person name="Culley D."/>
            <person name="Magnuson J.K."/>
            <person name="James T.Y."/>
            <person name="O'Malley M.A."/>
            <person name="Stajich J.E."/>
            <person name="Spatafora J.W."/>
            <person name="Visel A."/>
            <person name="Grigoriev I.V."/>
        </authorList>
    </citation>
    <scope>NUCLEOTIDE SEQUENCE [LARGE SCALE GENOMIC DNA]</scope>
    <source>
        <strain evidence="2 3">CBS 115471</strain>
    </source>
</reference>
<name>A0A1Y1YNG3_9PLEO</name>